<evidence type="ECO:0000313" key="4">
    <source>
        <dbReference type="Proteomes" id="UP000027982"/>
    </source>
</evidence>
<comment type="similarity">
    <text evidence="1">To bacterial alkanal monooxygenase alpha and beta chains.</text>
</comment>
<dbReference type="OrthoDB" id="9780518at2"/>
<dbReference type="GO" id="GO:0016705">
    <property type="term" value="F:oxidoreductase activity, acting on paired donors, with incorporation or reduction of molecular oxygen"/>
    <property type="evidence" value="ECO:0007669"/>
    <property type="project" value="InterPro"/>
</dbReference>
<dbReference type="FunFam" id="3.20.20.30:FF:000002">
    <property type="entry name" value="LLM class flavin-dependent oxidoreductase"/>
    <property type="match status" value="1"/>
</dbReference>
<dbReference type="eggNOG" id="COG2141">
    <property type="taxonomic scope" value="Bacteria"/>
</dbReference>
<dbReference type="CDD" id="cd00347">
    <property type="entry name" value="Flavin_utilizing_monoxygenases"/>
    <property type="match status" value="1"/>
</dbReference>
<dbReference type="InterPro" id="IPR011251">
    <property type="entry name" value="Luciferase-like_dom"/>
</dbReference>
<protein>
    <submittedName>
        <fullName evidence="3">Luciferase-like protein</fullName>
    </submittedName>
</protein>
<dbReference type="GO" id="GO:0005829">
    <property type="term" value="C:cytosol"/>
    <property type="evidence" value="ECO:0007669"/>
    <property type="project" value="TreeGrafter"/>
</dbReference>
<dbReference type="STRING" id="661478.OP10G_1963"/>
<proteinExistence type="predicted"/>
<feature type="domain" description="Luciferase-like" evidence="2">
    <location>
        <begin position="1"/>
        <end position="304"/>
    </location>
</feature>
<dbReference type="RefSeq" id="WP_038472931.1">
    <property type="nucleotide sequence ID" value="NZ_CP007139.1"/>
</dbReference>
<organism evidence="3 4">
    <name type="scientific">Fimbriimonas ginsengisoli Gsoil 348</name>
    <dbReference type="NCBI Taxonomy" id="661478"/>
    <lineage>
        <taxon>Bacteria</taxon>
        <taxon>Bacillati</taxon>
        <taxon>Armatimonadota</taxon>
        <taxon>Fimbriimonadia</taxon>
        <taxon>Fimbriimonadales</taxon>
        <taxon>Fimbriimonadaceae</taxon>
        <taxon>Fimbriimonas</taxon>
    </lineage>
</organism>
<dbReference type="PANTHER" id="PTHR30137">
    <property type="entry name" value="LUCIFERASE-LIKE MONOOXYGENASE"/>
    <property type="match status" value="1"/>
</dbReference>
<dbReference type="Pfam" id="PF00296">
    <property type="entry name" value="Bac_luciferase"/>
    <property type="match status" value="1"/>
</dbReference>
<dbReference type="Proteomes" id="UP000027982">
    <property type="component" value="Chromosome"/>
</dbReference>
<accession>A0A068NPF5</accession>
<dbReference type="HOGENOM" id="CLU_027853_9_0_0"/>
<evidence type="ECO:0000259" key="2">
    <source>
        <dbReference type="Pfam" id="PF00296"/>
    </source>
</evidence>
<dbReference type="PANTHER" id="PTHR30137:SF6">
    <property type="entry name" value="LUCIFERASE-LIKE MONOOXYGENASE"/>
    <property type="match status" value="1"/>
</dbReference>
<dbReference type="AlphaFoldDB" id="A0A068NPF5"/>
<dbReference type="NCBIfam" id="TIGR03558">
    <property type="entry name" value="oxido_grp_1"/>
    <property type="match status" value="1"/>
</dbReference>
<dbReference type="KEGG" id="fgi:OP10G_1963"/>
<dbReference type="SUPFAM" id="SSF51679">
    <property type="entry name" value="Bacterial luciferase-like"/>
    <property type="match status" value="1"/>
</dbReference>
<dbReference type="InterPro" id="IPR019949">
    <property type="entry name" value="CmoO-like"/>
</dbReference>
<dbReference type="Gene3D" id="3.20.20.30">
    <property type="entry name" value="Luciferase-like domain"/>
    <property type="match status" value="1"/>
</dbReference>
<dbReference type="InterPro" id="IPR050766">
    <property type="entry name" value="Bact_Lucif_Oxidored"/>
</dbReference>
<reference evidence="3 4" key="1">
    <citation type="journal article" date="2014" name="PLoS ONE">
        <title>The first complete genome sequence of the class fimbriimonadia in the phylum armatimonadetes.</title>
        <authorList>
            <person name="Hu Z.Y."/>
            <person name="Wang Y.Z."/>
            <person name="Im W.T."/>
            <person name="Wang S.Y."/>
            <person name="Zhao G.P."/>
            <person name="Zheng H.J."/>
            <person name="Quan Z.X."/>
        </authorList>
    </citation>
    <scope>NUCLEOTIDE SEQUENCE [LARGE SCALE GENOMIC DNA]</scope>
    <source>
        <strain evidence="3">Gsoil 348</strain>
    </source>
</reference>
<evidence type="ECO:0000313" key="3">
    <source>
        <dbReference type="EMBL" id="AIE85331.1"/>
    </source>
</evidence>
<sequence>MTLSVLDLSPVSDGSTGAEALRNTLDLARLADELGYHRYWLAEHHNSSFTASPIPEIMIAKVADVTSRIRVGSGGVMLPNRNPLLVAEAFNVLSTLHPGRIDLGIGRAPGTDQLTAFALRRSKEAVMAEDFPEQLGETLAFLINQFPTDHPFQRVKAIPLDAPTPEVWLLGSSDYSAHLAARLGLGFAFAHHISPGPAVASLRAYREEFRPSGFFTEPQAMLATSVLCAETDEEAEELARSYDLAILRLHQGRFGKFPSIEEAAAYPYSEAEREQVRQNRSRITVGSPDTVRDRLTKLAEAAGVEEIMATTMVHSHAARRRSYELLIGAFS</sequence>
<gene>
    <name evidence="3" type="ORF">OP10G_1963</name>
</gene>
<evidence type="ECO:0000256" key="1">
    <source>
        <dbReference type="ARBA" id="ARBA00007789"/>
    </source>
</evidence>
<name>A0A068NPF5_FIMGI</name>
<dbReference type="EMBL" id="CP007139">
    <property type="protein sequence ID" value="AIE85331.1"/>
    <property type="molecule type" value="Genomic_DNA"/>
</dbReference>
<dbReference type="InterPro" id="IPR036661">
    <property type="entry name" value="Luciferase-like_sf"/>
</dbReference>
<keyword evidence="4" id="KW-1185">Reference proteome</keyword>